<proteinExistence type="predicted"/>
<sequence>MKWANDQLSRTNNVTFQLNFLVYNISGSAKCVVSIAEFKPTENNSYVESDLVKLAKQIKDILNKLIINGVKKPKACVVLCEGPNIQTFVMDFPSPKLYRTINASKVKLFKNADQMSLPPKVIKHLLCLKEIALETAVKVETASLYSHSNLKRPAPNPPVNWLSSRNAVLSRNPKKQKK</sequence>
<evidence type="ECO:0000313" key="2">
    <source>
        <dbReference type="Proteomes" id="UP000603453"/>
    </source>
</evidence>
<protein>
    <submittedName>
        <fullName evidence="1">Uncharacterized protein</fullName>
    </submittedName>
</protein>
<dbReference type="OrthoDB" id="2263377at2759"/>
<comment type="caution">
    <text evidence="1">The sequence shown here is derived from an EMBL/GenBank/DDBJ whole genome shotgun (WGS) entry which is preliminary data.</text>
</comment>
<dbReference type="Proteomes" id="UP000603453">
    <property type="component" value="Unassembled WGS sequence"/>
</dbReference>
<reference evidence="1" key="1">
    <citation type="submission" date="2020-12" db="EMBL/GenBank/DDBJ databases">
        <title>Metabolic potential, ecology and presence of endohyphal bacteria is reflected in genomic diversity of Mucoromycotina.</title>
        <authorList>
            <person name="Muszewska A."/>
            <person name="Okrasinska A."/>
            <person name="Steczkiewicz K."/>
            <person name="Drgas O."/>
            <person name="Orlowska M."/>
            <person name="Perlinska-Lenart U."/>
            <person name="Aleksandrzak-Piekarczyk T."/>
            <person name="Szatraj K."/>
            <person name="Zielenkiewicz U."/>
            <person name="Pilsyk S."/>
            <person name="Malc E."/>
            <person name="Mieczkowski P."/>
            <person name="Kruszewska J.S."/>
            <person name="Biernat P."/>
            <person name="Pawlowska J."/>
        </authorList>
    </citation>
    <scope>NUCLEOTIDE SEQUENCE</scope>
    <source>
        <strain evidence="1">WA0000017839</strain>
    </source>
</reference>
<gene>
    <name evidence="1" type="ORF">INT47_007504</name>
</gene>
<organism evidence="1 2">
    <name type="scientific">Mucor saturninus</name>
    <dbReference type="NCBI Taxonomy" id="64648"/>
    <lineage>
        <taxon>Eukaryota</taxon>
        <taxon>Fungi</taxon>
        <taxon>Fungi incertae sedis</taxon>
        <taxon>Mucoromycota</taxon>
        <taxon>Mucoromycotina</taxon>
        <taxon>Mucoromycetes</taxon>
        <taxon>Mucorales</taxon>
        <taxon>Mucorineae</taxon>
        <taxon>Mucoraceae</taxon>
        <taxon>Mucor</taxon>
    </lineage>
</organism>
<dbReference type="EMBL" id="JAEPRD010000048">
    <property type="protein sequence ID" value="KAG2203921.1"/>
    <property type="molecule type" value="Genomic_DNA"/>
</dbReference>
<accession>A0A8H7R3W0</accession>
<keyword evidence="2" id="KW-1185">Reference proteome</keyword>
<dbReference type="AlphaFoldDB" id="A0A8H7R3W0"/>
<evidence type="ECO:0000313" key="1">
    <source>
        <dbReference type="EMBL" id="KAG2203921.1"/>
    </source>
</evidence>
<name>A0A8H7R3W0_9FUNG</name>